<dbReference type="AlphaFoldDB" id="A0A8H4AFK9"/>
<reference evidence="2 3" key="1">
    <citation type="journal article" date="2019" name="Environ. Microbiol.">
        <title>At the nexus of three kingdoms: the genome of the mycorrhizal fungus Gigaspora margarita provides insights into plant, endobacterial and fungal interactions.</title>
        <authorList>
            <person name="Venice F."/>
            <person name="Ghignone S."/>
            <person name="Salvioli di Fossalunga A."/>
            <person name="Amselem J."/>
            <person name="Novero M."/>
            <person name="Xianan X."/>
            <person name="Sedzielewska Toro K."/>
            <person name="Morin E."/>
            <person name="Lipzen A."/>
            <person name="Grigoriev I.V."/>
            <person name="Henrissat B."/>
            <person name="Martin F.M."/>
            <person name="Bonfante P."/>
        </authorList>
    </citation>
    <scope>NUCLEOTIDE SEQUENCE [LARGE SCALE GENOMIC DNA]</scope>
    <source>
        <strain evidence="2 3">BEG34</strain>
    </source>
</reference>
<gene>
    <name evidence="2" type="ORF">F8M41_022135</name>
</gene>
<dbReference type="OrthoDB" id="10686796at2759"/>
<feature type="region of interest" description="Disordered" evidence="1">
    <location>
        <begin position="57"/>
        <end position="113"/>
    </location>
</feature>
<evidence type="ECO:0000256" key="1">
    <source>
        <dbReference type="SAM" id="MobiDB-lite"/>
    </source>
</evidence>
<proteinExistence type="predicted"/>
<organism evidence="2 3">
    <name type="scientific">Gigaspora margarita</name>
    <dbReference type="NCBI Taxonomy" id="4874"/>
    <lineage>
        <taxon>Eukaryota</taxon>
        <taxon>Fungi</taxon>
        <taxon>Fungi incertae sedis</taxon>
        <taxon>Mucoromycota</taxon>
        <taxon>Glomeromycotina</taxon>
        <taxon>Glomeromycetes</taxon>
        <taxon>Diversisporales</taxon>
        <taxon>Gigasporaceae</taxon>
        <taxon>Gigaspora</taxon>
    </lineage>
</organism>
<dbReference type="EMBL" id="WTPW01000675">
    <property type="protein sequence ID" value="KAF0489039.1"/>
    <property type="molecule type" value="Genomic_DNA"/>
</dbReference>
<keyword evidence="3" id="KW-1185">Reference proteome</keyword>
<name>A0A8H4AFK9_GIGMA</name>
<accession>A0A8H4AFK9</accession>
<sequence>MKFKSPDRFTFLISLSIIFIGFIASISARPLSFDIGEVSQPSKRALHDNYGKYKRGHVEHIDDCDEKDKREAQDGGEGEVDDGGSENEELKREAQDGGEGEVDDGGSENEERD</sequence>
<feature type="compositionally biased region" description="Acidic residues" evidence="1">
    <location>
        <begin position="96"/>
        <end position="113"/>
    </location>
</feature>
<evidence type="ECO:0000313" key="2">
    <source>
        <dbReference type="EMBL" id="KAF0489039.1"/>
    </source>
</evidence>
<comment type="caution">
    <text evidence="2">The sequence shown here is derived from an EMBL/GenBank/DDBJ whole genome shotgun (WGS) entry which is preliminary data.</text>
</comment>
<evidence type="ECO:0000313" key="3">
    <source>
        <dbReference type="Proteomes" id="UP000439903"/>
    </source>
</evidence>
<feature type="compositionally biased region" description="Acidic residues" evidence="1">
    <location>
        <begin position="74"/>
        <end position="87"/>
    </location>
</feature>
<protein>
    <submittedName>
        <fullName evidence="2">Uncharacterized protein</fullName>
    </submittedName>
</protein>
<dbReference type="Proteomes" id="UP000439903">
    <property type="component" value="Unassembled WGS sequence"/>
</dbReference>
<feature type="compositionally biased region" description="Basic and acidic residues" evidence="1">
    <location>
        <begin position="57"/>
        <end position="73"/>
    </location>
</feature>